<name>F8NRM8_SERL9</name>
<evidence type="ECO:0000256" key="2">
    <source>
        <dbReference type="SAM" id="SignalP"/>
    </source>
</evidence>
<organism>
    <name type="scientific">Serpula lacrymans var. lacrymans (strain S7.9)</name>
    <name type="common">Dry rot fungus</name>
    <dbReference type="NCBI Taxonomy" id="578457"/>
    <lineage>
        <taxon>Eukaryota</taxon>
        <taxon>Fungi</taxon>
        <taxon>Dikarya</taxon>
        <taxon>Basidiomycota</taxon>
        <taxon>Agaricomycotina</taxon>
        <taxon>Agaricomycetes</taxon>
        <taxon>Agaricomycetidae</taxon>
        <taxon>Boletales</taxon>
        <taxon>Coniophorineae</taxon>
        <taxon>Serpulaceae</taxon>
        <taxon>Serpula</taxon>
    </lineage>
</organism>
<dbReference type="KEGG" id="sla:SERLADRAFT_447525"/>
<dbReference type="Proteomes" id="UP000008064">
    <property type="component" value="Unassembled WGS sequence"/>
</dbReference>
<dbReference type="GeneID" id="18816386"/>
<gene>
    <name evidence="3" type="ORF">SERLADRAFT_447525</name>
</gene>
<feature type="signal peptide" evidence="2">
    <location>
        <begin position="1"/>
        <end position="24"/>
    </location>
</feature>
<feature type="chain" id="PRO_5003381579" description="Secreted protein" evidence="2">
    <location>
        <begin position="25"/>
        <end position="95"/>
    </location>
</feature>
<dbReference type="HOGENOM" id="CLU_2374094_0_0_1"/>
<evidence type="ECO:0000313" key="3">
    <source>
        <dbReference type="EMBL" id="EGO26294.1"/>
    </source>
</evidence>
<sequence length="95" mass="10621">MFAKFTIVYLIALLVAFMTVCASASPIPNQESAPAVRYINIFHDVSNNVEIVTREENSESISEPESESIAEREPPVEADVEIEDIDERICRFGCI</sequence>
<proteinExistence type="predicted"/>
<feature type="region of interest" description="Disordered" evidence="1">
    <location>
        <begin position="54"/>
        <end position="77"/>
    </location>
</feature>
<dbReference type="RefSeq" id="XP_007316467.1">
    <property type="nucleotide sequence ID" value="XM_007316405.1"/>
</dbReference>
<dbReference type="AlphaFoldDB" id="F8NRM8"/>
<accession>F8NRM8</accession>
<evidence type="ECO:0000256" key="1">
    <source>
        <dbReference type="SAM" id="MobiDB-lite"/>
    </source>
</evidence>
<protein>
    <recommendedName>
        <fullName evidence="4">Secreted protein</fullName>
    </recommendedName>
</protein>
<dbReference type="EMBL" id="GL945432">
    <property type="protein sequence ID" value="EGO26294.1"/>
    <property type="molecule type" value="Genomic_DNA"/>
</dbReference>
<reference evidence="3" key="1">
    <citation type="submission" date="2011-04" db="EMBL/GenBank/DDBJ databases">
        <title>Evolution of plant cell wall degrading machinery underlies the functional diversity of forest fungi.</title>
        <authorList>
            <consortium name="US DOE Joint Genome Institute (JGI-PGF)"/>
            <person name="Eastwood D.C."/>
            <person name="Floudas D."/>
            <person name="Binder M."/>
            <person name="Majcherczyk A."/>
            <person name="Schneider P."/>
            <person name="Aerts A."/>
            <person name="Asiegbu F.O."/>
            <person name="Baker S.E."/>
            <person name="Barry K."/>
            <person name="Bendiksby M."/>
            <person name="Blumentritt M."/>
            <person name="Coutinho P.M."/>
            <person name="Cullen D."/>
            <person name="Cullen D."/>
            <person name="Gathman A."/>
            <person name="Goodell B."/>
            <person name="Henrissat B."/>
            <person name="Ihrmark K."/>
            <person name="Kauserud H."/>
            <person name="Kohler A."/>
            <person name="LaButti K."/>
            <person name="Lapidus A."/>
            <person name="Lavin J.L."/>
            <person name="Lee Y.-H."/>
            <person name="Lindquist E."/>
            <person name="Lilly W."/>
            <person name="Lucas S."/>
            <person name="Morin E."/>
            <person name="Murat C."/>
            <person name="Oguiza J.A."/>
            <person name="Park J."/>
            <person name="Pisabarro A.G."/>
            <person name="Riley R."/>
            <person name="Rosling A."/>
            <person name="Salamov A."/>
            <person name="Schmidt O."/>
            <person name="Schmutz J."/>
            <person name="Skrede I."/>
            <person name="Stenlid J."/>
            <person name="Wiebenga A."/>
            <person name="Xie X."/>
            <person name="Kues U."/>
            <person name="Hibbett D.S."/>
            <person name="Hoffmeister D."/>
            <person name="Hogberg N."/>
            <person name="Martin F."/>
            <person name="Grigoriev I.V."/>
            <person name="Watkinson S.C."/>
        </authorList>
    </citation>
    <scope>NUCLEOTIDE SEQUENCE</scope>
    <source>
        <strain evidence="3">S7.9</strain>
    </source>
</reference>
<evidence type="ECO:0008006" key="4">
    <source>
        <dbReference type="Google" id="ProtNLM"/>
    </source>
</evidence>
<keyword evidence="2" id="KW-0732">Signal</keyword>